<evidence type="ECO:0000256" key="9">
    <source>
        <dbReference type="PIRSR" id="PIRSR602401-1"/>
    </source>
</evidence>
<evidence type="ECO:0000313" key="11">
    <source>
        <dbReference type="EMBL" id="KIJ97235.1"/>
    </source>
</evidence>
<dbReference type="GO" id="GO:0005506">
    <property type="term" value="F:iron ion binding"/>
    <property type="evidence" value="ECO:0007669"/>
    <property type="project" value="InterPro"/>
</dbReference>
<sequence>METLTTQFRTYLAVAGLLFCLWHLKNFGTRKRNPKRLPHPPGPKGLPILGAMLDIPALSGKPWLVYDKWFKKYGDIIYFEALGQPYMVLGSLKRTNDILDKRSTNYSDRPSSPMLKLMGYSWILALMPYGTAWRRHRRAFHEHFHLNAVHKYVPIITKETQALLRRLLETPECFMDHIRHTFSATIMTVSYGLTVSDSEDPITSKGEEALQGFSEAAVPGIFLVDLLPILKYVPSWFPGAGFKRKASHYSSVNAEVVNLPFKAVQRSIAEGTAVPCMLTSLLEEFPGSKDLNKEEQELISRHVTALAYIAGADTTVSSTQTFFLAMAMHPEAQRKAQAEIDAIVGAHRLPDLNDRPHLPYINAIVKELMRWQLVIPLGLAHMATDDDEYDGYFIPKGTIVIGASWSILHDPEIFEEPEEFRPERYLKDGQLDPSIRDPGVAAFGYGRRICPGRHMSDNSLYSIVSSVLAVYNIKAPLDEFGKPKEVKADYTSGFLSYPVPFSCTIEPRSKAADSLIRGLSD</sequence>
<dbReference type="PRINTS" id="PR00463">
    <property type="entry name" value="EP450I"/>
</dbReference>
<dbReference type="InterPro" id="IPR002401">
    <property type="entry name" value="Cyt_P450_E_grp-I"/>
</dbReference>
<dbReference type="InterPro" id="IPR050364">
    <property type="entry name" value="Cytochrome_P450_fung"/>
</dbReference>
<dbReference type="HOGENOM" id="CLU_001570_2_3_1"/>
<dbReference type="Gene3D" id="1.10.630.10">
    <property type="entry name" value="Cytochrome P450"/>
    <property type="match status" value="1"/>
</dbReference>
<dbReference type="PROSITE" id="PS00086">
    <property type="entry name" value="CYTOCHROME_P450"/>
    <property type="match status" value="1"/>
</dbReference>
<keyword evidence="8 10" id="KW-0503">Monooxygenase</keyword>
<dbReference type="Proteomes" id="UP000054477">
    <property type="component" value="Unassembled WGS sequence"/>
</dbReference>
<dbReference type="InterPro" id="IPR036396">
    <property type="entry name" value="Cyt_P450_sf"/>
</dbReference>
<dbReference type="AlphaFoldDB" id="A0A0C9WX36"/>
<dbReference type="InterPro" id="IPR001128">
    <property type="entry name" value="Cyt_P450"/>
</dbReference>
<reference evidence="12" key="2">
    <citation type="submission" date="2015-01" db="EMBL/GenBank/DDBJ databases">
        <title>Evolutionary Origins and Diversification of the Mycorrhizal Mutualists.</title>
        <authorList>
            <consortium name="DOE Joint Genome Institute"/>
            <consortium name="Mycorrhizal Genomics Consortium"/>
            <person name="Kohler A."/>
            <person name="Kuo A."/>
            <person name="Nagy L.G."/>
            <person name="Floudas D."/>
            <person name="Copeland A."/>
            <person name="Barry K.W."/>
            <person name="Cichocki N."/>
            <person name="Veneault-Fourrey C."/>
            <person name="LaButti K."/>
            <person name="Lindquist E.A."/>
            <person name="Lipzen A."/>
            <person name="Lundell T."/>
            <person name="Morin E."/>
            <person name="Murat C."/>
            <person name="Riley R."/>
            <person name="Ohm R."/>
            <person name="Sun H."/>
            <person name="Tunlid A."/>
            <person name="Henrissat B."/>
            <person name="Grigoriev I.V."/>
            <person name="Hibbett D.S."/>
            <person name="Martin F."/>
        </authorList>
    </citation>
    <scope>NUCLEOTIDE SEQUENCE [LARGE SCALE GENOMIC DNA]</scope>
    <source>
        <strain evidence="12">LaAM-08-1</strain>
    </source>
</reference>
<evidence type="ECO:0000256" key="10">
    <source>
        <dbReference type="RuleBase" id="RU000461"/>
    </source>
</evidence>
<evidence type="ECO:0000256" key="6">
    <source>
        <dbReference type="ARBA" id="ARBA00023002"/>
    </source>
</evidence>
<dbReference type="GO" id="GO:0016705">
    <property type="term" value="F:oxidoreductase activity, acting on paired donors, with incorporation or reduction of molecular oxygen"/>
    <property type="evidence" value="ECO:0007669"/>
    <property type="project" value="InterPro"/>
</dbReference>
<accession>A0A0C9WX36</accession>
<dbReference type="InterPro" id="IPR017972">
    <property type="entry name" value="Cyt_P450_CS"/>
</dbReference>
<dbReference type="EMBL" id="KN838699">
    <property type="protein sequence ID" value="KIJ97235.1"/>
    <property type="molecule type" value="Genomic_DNA"/>
</dbReference>
<protein>
    <recommendedName>
        <fullName evidence="13">Cytochrome P450</fullName>
    </recommendedName>
</protein>
<evidence type="ECO:0000256" key="7">
    <source>
        <dbReference type="ARBA" id="ARBA00023004"/>
    </source>
</evidence>
<keyword evidence="12" id="KW-1185">Reference proteome</keyword>
<evidence type="ECO:0008006" key="13">
    <source>
        <dbReference type="Google" id="ProtNLM"/>
    </source>
</evidence>
<dbReference type="PANTHER" id="PTHR46300">
    <property type="entry name" value="P450, PUTATIVE (EUROFUNG)-RELATED-RELATED"/>
    <property type="match status" value="1"/>
</dbReference>
<dbReference type="PANTHER" id="PTHR46300:SF7">
    <property type="entry name" value="P450, PUTATIVE (EUROFUNG)-RELATED"/>
    <property type="match status" value="1"/>
</dbReference>
<comment type="similarity">
    <text evidence="3 10">Belongs to the cytochrome P450 family.</text>
</comment>
<evidence type="ECO:0000313" key="12">
    <source>
        <dbReference type="Proteomes" id="UP000054477"/>
    </source>
</evidence>
<evidence type="ECO:0000256" key="1">
    <source>
        <dbReference type="ARBA" id="ARBA00001971"/>
    </source>
</evidence>
<evidence type="ECO:0000256" key="3">
    <source>
        <dbReference type="ARBA" id="ARBA00010617"/>
    </source>
</evidence>
<dbReference type="GO" id="GO:0004497">
    <property type="term" value="F:monooxygenase activity"/>
    <property type="evidence" value="ECO:0007669"/>
    <property type="project" value="UniProtKB-KW"/>
</dbReference>
<keyword evidence="6 10" id="KW-0560">Oxidoreductase</keyword>
<evidence type="ECO:0000256" key="4">
    <source>
        <dbReference type="ARBA" id="ARBA00022617"/>
    </source>
</evidence>
<keyword evidence="5 9" id="KW-0479">Metal-binding</keyword>
<comment type="cofactor">
    <cofactor evidence="1 9">
        <name>heme</name>
        <dbReference type="ChEBI" id="CHEBI:30413"/>
    </cofactor>
</comment>
<dbReference type="GO" id="GO:0020037">
    <property type="term" value="F:heme binding"/>
    <property type="evidence" value="ECO:0007669"/>
    <property type="project" value="InterPro"/>
</dbReference>
<dbReference type="CDD" id="cd11065">
    <property type="entry name" value="CYP64-like"/>
    <property type="match status" value="1"/>
</dbReference>
<evidence type="ECO:0000256" key="8">
    <source>
        <dbReference type="ARBA" id="ARBA00023033"/>
    </source>
</evidence>
<name>A0A0C9WX36_9AGAR</name>
<organism evidence="11 12">
    <name type="scientific">Laccaria amethystina LaAM-08-1</name>
    <dbReference type="NCBI Taxonomy" id="1095629"/>
    <lineage>
        <taxon>Eukaryota</taxon>
        <taxon>Fungi</taxon>
        <taxon>Dikarya</taxon>
        <taxon>Basidiomycota</taxon>
        <taxon>Agaricomycotina</taxon>
        <taxon>Agaricomycetes</taxon>
        <taxon>Agaricomycetidae</taxon>
        <taxon>Agaricales</taxon>
        <taxon>Agaricineae</taxon>
        <taxon>Hydnangiaceae</taxon>
        <taxon>Laccaria</taxon>
    </lineage>
</organism>
<dbReference type="Pfam" id="PF00067">
    <property type="entry name" value="p450"/>
    <property type="match status" value="1"/>
</dbReference>
<evidence type="ECO:0000256" key="5">
    <source>
        <dbReference type="ARBA" id="ARBA00022723"/>
    </source>
</evidence>
<comment type="pathway">
    <text evidence="2">Secondary metabolite biosynthesis.</text>
</comment>
<gene>
    <name evidence="11" type="ORF">K443DRAFT_257636</name>
</gene>
<feature type="binding site" description="axial binding residue" evidence="9">
    <location>
        <position position="450"/>
    </location>
    <ligand>
        <name>heme</name>
        <dbReference type="ChEBI" id="CHEBI:30413"/>
    </ligand>
    <ligandPart>
        <name>Fe</name>
        <dbReference type="ChEBI" id="CHEBI:18248"/>
    </ligandPart>
</feature>
<dbReference type="OrthoDB" id="2789670at2759"/>
<dbReference type="SUPFAM" id="SSF48264">
    <property type="entry name" value="Cytochrome P450"/>
    <property type="match status" value="1"/>
</dbReference>
<keyword evidence="7 9" id="KW-0408">Iron</keyword>
<dbReference type="STRING" id="1095629.A0A0C9WX36"/>
<evidence type="ECO:0000256" key="2">
    <source>
        <dbReference type="ARBA" id="ARBA00005179"/>
    </source>
</evidence>
<reference evidence="11 12" key="1">
    <citation type="submission" date="2014-04" db="EMBL/GenBank/DDBJ databases">
        <authorList>
            <consortium name="DOE Joint Genome Institute"/>
            <person name="Kuo A."/>
            <person name="Kohler A."/>
            <person name="Nagy L.G."/>
            <person name="Floudas D."/>
            <person name="Copeland A."/>
            <person name="Barry K.W."/>
            <person name="Cichocki N."/>
            <person name="Veneault-Fourrey C."/>
            <person name="LaButti K."/>
            <person name="Lindquist E.A."/>
            <person name="Lipzen A."/>
            <person name="Lundell T."/>
            <person name="Morin E."/>
            <person name="Murat C."/>
            <person name="Sun H."/>
            <person name="Tunlid A."/>
            <person name="Henrissat B."/>
            <person name="Grigoriev I.V."/>
            <person name="Hibbett D.S."/>
            <person name="Martin F."/>
            <person name="Nordberg H.P."/>
            <person name="Cantor M.N."/>
            <person name="Hua S.X."/>
        </authorList>
    </citation>
    <scope>NUCLEOTIDE SEQUENCE [LARGE SCALE GENOMIC DNA]</scope>
    <source>
        <strain evidence="11 12">LaAM-08-1</strain>
    </source>
</reference>
<proteinExistence type="inferred from homology"/>
<keyword evidence="4 9" id="KW-0349">Heme</keyword>